<dbReference type="Proteomes" id="UP000299102">
    <property type="component" value="Unassembled WGS sequence"/>
</dbReference>
<gene>
    <name evidence="1" type="ORF">EVAR_36890_1</name>
</gene>
<protein>
    <submittedName>
        <fullName evidence="1">Uncharacterized protein</fullName>
    </submittedName>
</protein>
<name>A0A4C1WV64_EUMVA</name>
<sequence length="143" mass="15814">MCISNSPLAFVAYDALDRHSLPHRRRRENCAKLFPAQVAVRDLTTTFDLVTRLALCSNADAYPPPDVSDSFLVSGINVLAKNYCGFRSYRRAAPAEHPNFGLEPKPHKISILLIYLENGDPSPEAKGSINVCKIQGLLFLSAR</sequence>
<comment type="caution">
    <text evidence="1">The sequence shown here is derived from an EMBL/GenBank/DDBJ whole genome shotgun (WGS) entry which is preliminary data.</text>
</comment>
<reference evidence="1 2" key="1">
    <citation type="journal article" date="2019" name="Commun. Biol.">
        <title>The bagworm genome reveals a unique fibroin gene that provides high tensile strength.</title>
        <authorList>
            <person name="Kono N."/>
            <person name="Nakamura H."/>
            <person name="Ohtoshi R."/>
            <person name="Tomita M."/>
            <person name="Numata K."/>
            <person name="Arakawa K."/>
        </authorList>
    </citation>
    <scope>NUCLEOTIDE SEQUENCE [LARGE SCALE GENOMIC DNA]</scope>
</reference>
<proteinExistence type="predicted"/>
<dbReference type="AlphaFoldDB" id="A0A4C1WV64"/>
<evidence type="ECO:0000313" key="1">
    <source>
        <dbReference type="EMBL" id="GBP54007.1"/>
    </source>
</evidence>
<accession>A0A4C1WV64</accession>
<organism evidence="1 2">
    <name type="scientific">Eumeta variegata</name>
    <name type="common">Bagworm moth</name>
    <name type="synonym">Eumeta japonica</name>
    <dbReference type="NCBI Taxonomy" id="151549"/>
    <lineage>
        <taxon>Eukaryota</taxon>
        <taxon>Metazoa</taxon>
        <taxon>Ecdysozoa</taxon>
        <taxon>Arthropoda</taxon>
        <taxon>Hexapoda</taxon>
        <taxon>Insecta</taxon>
        <taxon>Pterygota</taxon>
        <taxon>Neoptera</taxon>
        <taxon>Endopterygota</taxon>
        <taxon>Lepidoptera</taxon>
        <taxon>Glossata</taxon>
        <taxon>Ditrysia</taxon>
        <taxon>Tineoidea</taxon>
        <taxon>Psychidae</taxon>
        <taxon>Oiketicinae</taxon>
        <taxon>Eumeta</taxon>
    </lineage>
</organism>
<dbReference type="EMBL" id="BGZK01000637">
    <property type="protein sequence ID" value="GBP54007.1"/>
    <property type="molecule type" value="Genomic_DNA"/>
</dbReference>
<keyword evidence="2" id="KW-1185">Reference proteome</keyword>
<evidence type="ECO:0000313" key="2">
    <source>
        <dbReference type="Proteomes" id="UP000299102"/>
    </source>
</evidence>